<name>A0A9P6QE03_9FUNG</name>
<evidence type="ECO:0000256" key="1">
    <source>
        <dbReference type="SAM" id="MobiDB-lite"/>
    </source>
</evidence>
<evidence type="ECO:0000313" key="5">
    <source>
        <dbReference type="Proteomes" id="UP000726737"/>
    </source>
</evidence>
<dbReference type="OrthoDB" id="6278596at2759"/>
<protein>
    <recommendedName>
        <fullName evidence="6">Trafficking protein particle complex subunit 11</fullName>
    </recommendedName>
</protein>
<evidence type="ECO:0000259" key="2">
    <source>
        <dbReference type="Pfam" id="PF07919"/>
    </source>
</evidence>
<keyword evidence="5" id="KW-1185">Reference proteome</keyword>
<dbReference type="Pfam" id="PF11817">
    <property type="entry name" value="Foie-gras_1"/>
    <property type="match status" value="1"/>
</dbReference>
<comment type="caution">
    <text evidence="4">The sequence shown here is derived from an EMBL/GenBank/DDBJ whole genome shotgun (WGS) entry which is preliminary data.</text>
</comment>
<feature type="domain" description="Trafficking protein particle complex subunit 11" evidence="3">
    <location>
        <begin position="410"/>
        <end position="710"/>
    </location>
</feature>
<evidence type="ECO:0008006" key="6">
    <source>
        <dbReference type="Google" id="ProtNLM"/>
    </source>
</evidence>
<dbReference type="PANTHER" id="PTHR14374">
    <property type="entry name" value="FOIE GRAS"/>
    <property type="match status" value="1"/>
</dbReference>
<dbReference type="InterPro" id="IPR011990">
    <property type="entry name" value="TPR-like_helical_dom_sf"/>
</dbReference>
<feature type="domain" description="Gryzun putative trafficking through Golgi" evidence="2">
    <location>
        <begin position="1310"/>
        <end position="1416"/>
    </location>
</feature>
<organism evidence="4 5">
    <name type="scientific">Mortierella polycephala</name>
    <dbReference type="NCBI Taxonomy" id="41804"/>
    <lineage>
        <taxon>Eukaryota</taxon>
        <taxon>Fungi</taxon>
        <taxon>Fungi incertae sedis</taxon>
        <taxon>Mucoromycota</taxon>
        <taxon>Mortierellomycotina</taxon>
        <taxon>Mortierellomycetes</taxon>
        <taxon>Mortierellales</taxon>
        <taxon>Mortierellaceae</taxon>
        <taxon>Mortierella</taxon>
    </lineage>
</organism>
<dbReference type="Pfam" id="PF07919">
    <property type="entry name" value="Gryzun"/>
    <property type="match status" value="1"/>
</dbReference>
<dbReference type="Proteomes" id="UP000726737">
    <property type="component" value="Unassembled WGS sequence"/>
</dbReference>
<dbReference type="EMBL" id="JAAAJA010000056">
    <property type="protein sequence ID" value="KAG0264176.1"/>
    <property type="molecule type" value="Genomic_DNA"/>
</dbReference>
<dbReference type="SUPFAM" id="SSF48452">
    <property type="entry name" value="TPR-like"/>
    <property type="match status" value="1"/>
</dbReference>
<feature type="compositionally biased region" description="Polar residues" evidence="1">
    <location>
        <begin position="922"/>
        <end position="933"/>
    </location>
</feature>
<dbReference type="InterPro" id="IPR012880">
    <property type="entry name" value="Gryzun"/>
</dbReference>
<reference evidence="4" key="1">
    <citation type="journal article" date="2020" name="Fungal Divers.">
        <title>Resolving the Mortierellaceae phylogeny through synthesis of multi-gene phylogenetics and phylogenomics.</title>
        <authorList>
            <person name="Vandepol N."/>
            <person name="Liber J."/>
            <person name="Desiro A."/>
            <person name="Na H."/>
            <person name="Kennedy M."/>
            <person name="Barry K."/>
            <person name="Grigoriev I.V."/>
            <person name="Miller A.N."/>
            <person name="O'Donnell K."/>
            <person name="Stajich J.E."/>
            <person name="Bonito G."/>
        </authorList>
    </citation>
    <scope>NUCLEOTIDE SEQUENCE</scope>
    <source>
        <strain evidence="4">KOD948</strain>
    </source>
</reference>
<feature type="region of interest" description="Disordered" evidence="1">
    <location>
        <begin position="23"/>
        <end position="58"/>
    </location>
</feature>
<dbReference type="PANTHER" id="PTHR14374:SF0">
    <property type="entry name" value="TRAFFICKING PROTEIN PARTICLE COMPLEX SUBUNIT 11"/>
    <property type="match status" value="1"/>
</dbReference>
<feature type="region of interest" description="Disordered" evidence="1">
    <location>
        <begin position="917"/>
        <end position="941"/>
    </location>
</feature>
<feature type="region of interest" description="Disordered" evidence="1">
    <location>
        <begin position="1434"/>
        <end position="1453"/>
    </location>
</feature>
<accession>A0A9P6QE03</accession>
<sequence length="1499" mass="166595">MDTYPPEFVIHLQPTLIVTGLLPPEDASKHETNATEKNSSDVPQMPPPNPVAQSGQQLPTSTPALVAQKAAMLHAMLSKNNVSYWDNTKGLAGSLFYVIPEYRSYILPPTRKFLQQTGQQHLIPPSFSPSWPTSPLYPDGLITPLWIKRHREQIPSVFIAFVDLWDRESVSVNGGDGDNQRGLSDKGPLGVIDPAEREHDIVLAQELLERRKASQERGVKFAAVVLLQRSHMGMAMMAMDFTNSTWQMDPSIEDRLTFVRKSAGLDIKSSFYVLGPSNNQEISEFAVNLQRSQYEGSMNYYKEQVKRHKKKKSNLPATTASVKPLQPHGMGGGQQLAQQQQLQQQPLQGLSVQGWMLRYEFKMGMFSECKQDIDNAVKHYESAYGLLIDMFAVTSTITPGASGIQARTKRWAEAKVLADCLCLKICKFHLYLDAPSTALFHFRRHLIVFKAFSESWRMSDDSFEYWAWLGKQHRVFGDLIDIGTKSGFKLPVPSPGSVVYGSFAGMTEGAKDLNKFSGIGLGSGTIGFGIGPNGDAFLYGGNVGGGRGGGTHGPGAGINPLLVLQHAGYFYRQAANCSVQRRLRFEMAEEAIASVPSNTKTNPPSPQSMNAERAIDHLALTIELLTKSYEQFKRYKAGRMTLSLASEIAGTYYSAGKFEMALKFFERIGKTYRKEGWNLILTSILKWSVQCAKELGYWENVVEYLVEMLSPDMPTTEAKRQSIFDELICILYTDIHPSNTVIHKPLVLSMSQINPFVACTVQFQKRTAFVSSGSKFQVQLSTQGGQDALPGPFRISYIHVEFTDPALNHWFEDPRPYTQEDAPEGDVKEIRTKDRKGMSIEWKDCRNCTLEQITSKDDEQKPRKAWKKVVSLDIRPFEIKVLEGIIVPENEQTVKVVKVTLGIVTAHWNVALEFPSRDLTQDPENAESQQNTMPLHEEPSRRQWLDIVETSSDSESTPKLRLRNLDSGSRQAPAIRVVPRESKVEIKTLFKSPAYLDEYFAVKIKVRNGEICPVAMEMDIELHPIDPSIESLDSIMLDPRAAAKSLSDGGFQASQSLQGIRLARATHNADTEAEKMEIPVGEWAEQIVYVKALEIPTPRTIVCKVRYEISLEQDPQKKSWTEKQHSFRVPFLPSFNAEVDYVLQPAQVPHRNSAKQEGTGLIPILEQNQLDEEHGTVMVPALTYQEIYLMSTRVNNEGPWPVNVKEVKLVIGSAADASVATQDGSTTASSGGGLTRSLSISRAKNRKRALQEAGVYVDLVEDGGADATKVDSVIGTDSWQPSNLRTFNHLVRLTAADLALAPDHVEVGYLSIQWRRYEEDESNSAPYTVTNVPLQPLTLRTAEVYMTVDLPKSAQINNPFTARYEIHNPTGKLHELAMTVEPSEGMVYAGVMQTTIRVLPYSTHPLQMSCYPLSAGLVRLPRVRLVVNKRKGVNRRGRNAPALQQQQHGGAGHEEVLVKVRGATTMSDSAAARPSASSAIAASGDAVVIFVKPEAGPME</sequence>
<dbReference type="InterPro" id="IPR021773">
    <property type="entry name" value="TPC11"/>
</dbReference>
<proteinExistence type="predicted"/>
<evidence type="ECO:0000313" key="4">
    <source>
        <dbReference type="EMBL" id="KAG0264176.1"/>
    </source>
</evidence>
<evidence type="ECO:0000259" key="3">
    <source>
        <dbReference type="Pfam" id="PF11817"/>
    </source>
</evidence>
<gene>
    <name evidence="4" type="ORF">BG011_007330</name>
</gene>